<dbReference type="GO" id="GO:0017136">
    <property type="term" value="F:histone deacetylase activity, NAD-dependent"/>
    <property type="evidence" value="ECO:0007669"/>
    <property type="project" value="TreeGrafter"/>
</dbReference>
<keyword evidence="3 4" id="KW-0862">Zinc</keyword>
<feature type="binding site" evidence="3 4">
    <location>
        <position position="159"/>
    </location>
    <ligand>
        <name>Zn(2+)</name>
        <dbReference type="ChEBI" id="CHEBI:29105"/>
    </ligand>
</feature>
<comment type="similarity">
    <text evidence="3">Belongs to the sirtuin family. Class III subfamily.</text>
</comment>
<keyword evidence="2 3" id="KW-0520">NAD</keyword>
<dbReference type="PANTHER" id="PTHR11085">
    <property type="entry name" value="NAD-DEPENDENT PROTEIN DEACYLASE SIRTUIN-5, MITOCHONDRIAL-RELATED"/>
    <property type="match status" value="1"/>
</dbReference>
<evidence type="ECO:0000313" key="6">
    <source>
        <dbReference type="EMBL" id="AVM00234.1"/>
    </source>
</evidence>
<dbReference type="InterPro" id="IPR029035">
    <property type="entry name" value="DHS-like_NAD/FAD-binding_dom"/>
</dbReference>
<dbReference type="GO" id="GO:0036055">
    <property type="term" value="F:protein-succinyllysine desuccinylase activity"/>
    <property type="evidence" value="ECO:0007669"/>
    <property type="project" value="UniProtKB-UniRule"/>
</dbReference>
<evidence type="ECO:0000256" key="4">
    <source>
        <dbReference type="PROSITE-ProRule" id="PRU00236"/>
    </source>
</evidence>
<sequence>MTPPARGNLAVARETVARARRIVVFSGAGMSAESGVPTFRDALTGMWERFDPEQLATPSAWQRDRALVWSWYAERAAAVRAVEPNDGHLAVAHLAERKQAEGSTVQVVTQNVDDLHERSGSGPAIHLHGSLFAPRCERCGAGLPADRAADPEIPACPACPGLIRPGVVWFGELLPTDAWAAAEDAFAAADLVIVVGTSGVVHPAAGLPEDAARRGVTVLEVNPEPSELRGISVRLATTAAQGLPALLD</sequence>
<feature type="binding site" evidence="3 4">
    <location>
        <position position="136"/>
    </location>
    <ligand>
        <name>Zn(2+)</name>
        <dbReference type="ChEBI" id="CHEBI:29105"/>
    </ligand>
</feature>
<dbReference type="GO" id="GO:0005737">
    <property type="term" value="C:cytoplasm"/>
    <property type="evidence" value="ECO:0007669"/>
    <property type="project" value="UniProtKB-SubCell"/>
</dbReference>
<evidence type="ECO:0000256" key="2">
    <source>
        <dbReference type="ARBA" id="ARBA00023027"/>
    </source>
</evidence>
<organism evidence="6 7">
    <name type="scientific">Gordonia iterans</name>
    <dbReference type="NCBI Taxonomy" id="1004901"/>
    <lineage>
        <taxon>Bacteria</taxon>
        <taxon>Bacillati</taxon>
        <taxon>Actinomycetota</taxon>
        <taxon>Actinomycetes</taxon>
        <taxon>Mycobacteriales</taxon>
        <taxon>Gordoniaceae</taxon>
        <taxon>Gordonia</taxon>
    </lineage>
</organism>
<feature type="active site" description="Proton acceptor" evidence="3 4">
    <location>
        <position position="128"/>
    </location>
</feature>
<feature type="binding site" evidence="3 4">
    <location>
        <position position="156"/>
    </location>
    <ligand>
        <name>Zn(2+)</name>
        <dbReference type="ChEBI" id="CHEBI:29105"/>
    </ligand>
</feature>
<keyword evidence="3 4" id="KW-0479">Metal-binding</keyword>
<feature type="domain" description="Deacetylase sirtuin-type" evidence="5">
    <location>
        <begin position="2"/>
        <end position="248"/>
    </location>
</feature>
<dbReference type="GO" id="GO:0036054">
    <property type="term" value="F:protein-malonyllysine demalonylase activity"/>
    <property type="evidence" value="ECO:0007669"/>
    <property type="project" value="InterPro"/>
</dbReference>
<evidence type="ECO:0000256" key="3">
    <source>
        <dbReference type="HAMAP-Rule" id="MF_01121"/>
    </source>
</evidence>
<comment type="subcellular location">
    <subcellularLocation>
        <location evidence="3">Cytoplasm</location>
    </subcellularLocation>
</comment>
<dbReference type="InterPro" id="IPR050134">
    <property type="entry name" value="NAD-dep_sirtuin_deacylases"/>
</dbReference>
<comment type="catalytic activity">
    <reaction evidence="3">
        <text>N(6)-acetyl-L-lysyl-[protein] + NAD(+) + H2O = 2''-O-acetyl-ADP-D-ribose + nicotinamide + L-lysyl-[protein]</text>
        <dbReference type="Rhea" id="RHEA:43636"/>
        <dbReference type="Rhea" id="RHEA-COMP:9752"/>
        <dbReference type="Rhea" id="RHEA-COMP:10731"/>
        <dbReference type="ChEBI" id="CHEBI:15377"/>
        <dbReference type="ChEBI" id="CHEBI:17154"/>
        <dbReference type="ChEBI" id="CHEBI:29969"/>
        <dbReference type="ChEBI" id="CHEBI:57540"/>
        <dbReference type="ChEBI" id="CHEBI:61930"/>
        <dbReference type="ChEBI" id="CHEBI:83767"/>
        <dbReference type="EC" id="2.3.1.286"/>
    </reaction>
</comment>
<dbReference type="AlphaFoldDB" id="A0A2S0KEZ2"/>
<dbReference type="Gene3D" id="3.30.1600.10">
    <property type="entry name" value="SIR2/SIRT2 'Small Domain"/>
    <property type="match status" value="1"/>
</dbReference>
<keyword evidence="3" id="KW-0963">Cytoplasm</keyword>
<comment type="domain">
    <text evidence="3">2 residues (Tyr-72 and Arg-75) present in a large hydrophobic pocket are probably involved in substrate specificity. They are important for desuccinylation activity, but dispensable for deacetylation activity.</text>
</comment>
<dbReference type="EMBL" id="CP027433">
    <property type="protein sequence ID" value="AVM00234.1"/>
    <property type="molecule type" value="Genomic_DNA"/>
</dbReference>
<dbReference type="InterPro" id="IPR027546">
    <property type="entry name" value="Sirtuin_class_III"/>
</dbReference>
<evidence type="ECO:0000259" key="5">
    <source>
        <dbReference type="PROSITE" id="PS50305"/>
    </source>
</evidence>
<dbReference type="NCBIfam" id="NF001753">
    <property type="entry name" value="PRK00481.1-3"/>
    <property type="match status" value="1"/>
</dbReference>
<protein>
    <recommendedName>
        <fullName evidence="3">NAD-dependent protein deacylase</fullName>
        <ecNumber evidence="3">2.3.1.286</ecNumber>
    </recommendedName>
    <alternativeName>
        <fullName evidence="3">Regulatory protein SIR2 homolog</fullName>
    </alternativeName>
</protein>
<dbReference type="GO" id="GO:0008270">
    <property type="term" value="F:zinc ion binding"/>
    <property type="evidence" value="ECO:0007669"/>
    <property type="project" value="UniProtKB-UniRule"/>
</dbReference>
<dbReference type="HAMAP" id="MF_01121">
    <property type="entry name" value="Sirtuin_ClassIII"/>
    <property type="match status" value="1"/>
</dbReference>
<name>A0A2S0KEZ2_9ACTN</name>
<accession>A0A2S0KEZ2</accession>
<feature type="binding site" evidence="3 4">
    <location>
        <position position="139"/>
    </location>
    <ligand>
        <name>Zn(2+)</name>
        <dbReference type="ChEBI" id="CHEBI:29105"/>
    </ligand>
</feature>
<dbReference type="OrthoDB" id="9800582at2"/>
<comment type="function">
    <text evidence="3">NAD-dependent lysine deacetylase and desuccinylase that specifically removes acetyl and succinyl groups on target proteins. Modulates the activities of several proteins which are inactive in their acylated form.</text>
</comment>
<dbReference type="SUPFAM" id="SSF52467">
    <property type="entry name" value="DHS-like NAD/FAD-binding domain"/>
    <property type="match status" value="1"/>
</dbReference>
<dbReference type="PROSITE" id="PS50305">
    <property type="entry name" value="SIRTUIN"/>
    <property type="match status" value="1"/>
</dbReference>
<dbReference type="Proteomes" id="UP000239814">
    <property type="component" value="Chromosome"/>
</dbReference>
<evidence type="ECO:0000313" key="7">
    <source>
        <dbReference type="Proteomes" id="UP000239814"/>
    </source>
</evidence>
<dbReference type="Gene3D" id="3.40.50.1220">
    <property type="entry name" value="TPP-binding domain"/>
    <property type="match status" value="1"/>
</dbReference>
<feature type="binding site" evidence="3">
    <location>
        <position position="72"/>
    </location>
    <ligand>
        <name>substrate</name>
    </ligand>
</feature>
<dbReference type="InterPro" id="IPR026591">
    <property type="entry name" value="Sirtuin_cat_small_dom_sf"/>
</dbReference>
<comment type="catalytic activity">
    <reaction evidence="3">
        <text>N(6)-succinyl-L-lysyl-[protein] + NAD(+) + H2O = 2''-O-succinyl-ADP-D-ribose + nicotinamide + L-lysyl-[protein]</text>
        <dbReference type="Rhea" id="RHEA:47668"/>
        <dbReference type="Rhea" id="RHEA-COMP:9752"/>
        <dbReference type="Rhea" id="RHEA-COMP:11877"/>
        <dbReference type="ChEBI" id="CHEBI:15377"/>
        <dbReference type="ChEBI" id="CHEBI:17154"/>
        <dbReference type="ChEBI" id="CHEBI:29969"/>
        <dbReference type="ChEBI" id="CHEBI:57540"/>
        <dbReference type="ChEBI" id="CHEBI:87830"/>
        <dbReference type="ChEBI" id="CHEBI:87832"/>
    </reaction>
</comment>
<feature type="binding site" evidence="3">
    <location>
        <begin position="196"/>
        <end position="198"/>
    </location>
    <ligand>
        <name>NAD(+)</name>
        <dbReference type="ChEBI" id="CHEBI:57540"/>
    </ligand>
</feature>
<dbReference type="KEGG" id="git:C6V83_08070"/>
<reference evidence="6 7" key="1">
    <citation type="submission" date="2018-03" db="EMBL/GenBank/DDBJ databases">
        <title>Characteristics and genome of n-alkane degrading marine bacteria Gordonia iterans isolated from crude oil contaminated in Tae-an, South Korea.</title>
        <authorList>
            <person name="Lee S.-S."/>
            <person name="Kim H."/>
        </authorList>
    </citation>
    <scope>NUCLEOTIDE SEQUENCE [LARGE SCALE GENOMIC DNA]</scope>
    <source>
        <strain evidence="6 7">Co17</strain>
    </source>
</reference>
<feature type="binding site" evidence="3">
    <location>
        <begin position="222"/>
        <end position="224"/>
    </location>
    <ligand>
        <name>NAD(+)</name>
        <dbReference type="ChEBI" id="CHEBI:57540"/>
    </ligand>
</feature>
<feature type="binding site" evidence="3">
    <location>
        <position position="75"/>
    </location>
    <ligand>
        <name>substrate</name>
    </ligand>
</feature>
<comment type="cofactor">
    <cofactor evidence="3">
        <name>Zn(2+)</name>
        <dbReference type="ChEBI" id="CHEBI:29105"/>
    </cofactor>
    <text evidence="3">Binds 1 zinc ion per subunit.</text>
</comment>
<dbReference type="InterPro" id="IPR003000">
    <property type="entry name" value="Sirtuin"/>
</dbReference>
<feature type="binding site" evidence="3">
    <location>
        <position position="239"/>
    </location>
    <ligand>
        <name>NAD(+)</name>
        <dbReference type="ChEBI" id="CHEBI:57540"/>
    </ligand>
</feature>
<feature type="binding site" evidence="3">
    <location>
        <begin position="110"/>
        <end position="113"/>
    </location>
    <ligand>
        <name>NAD(+)</name>
        <dbReference type="ChEBI" id="CHEBI:57540"/>
    </ligand>
</feature>
<dbReference type="GO" id="GO:0070403">
    <property type="term" value="F:NAD+ binding"/>
    <property type="evidence" value="ECO:0007669"/>
    <property type="project" value="UniProtKB-UniRule"/>
</dbReference>
<dbReference type="Pfam" id="PF02146">
    <property type="entry name" value="SIR2"/>
    <property type="match status" value="1"/>
</dbReference>
<dbReference type="PANTHER" id="PTHR11085:SF4">
    <property type="entry name" value="NAD-DEPENDENT PROTEIN DEACYLASE"/>
    <property type="match status" value="1"/>
</dbReference>
<evidence type="ECO:0000256" key="1">
    <source>
        <dbReference type="ARBA" id="ARBA00022679"/>
    </source>
</evidence>
<dbReference type="InterPro" id="IPR026590">
    <property type="entry name" value="Ssirtuin_cat_dom"/>
</dbReference>
<gene>
    <name evidence="3" type="primary">cobB</name>
    <name evidence="6" type="ORF">C6V83_08070</name>
</gene>
<proteinExistence type="inferred from homology"/>
<comment type="caution">
    <text evidence="3">Lacks conserved residue(s) required for the propagation of feature annotation.</text>
</comment>
<dbReference type="RefSeq" id="WP_105941962.1">
    <property type="nucleotide sequence ID" value="NZ_CP027433.1"/>
</dbReference>
<keyword evidence="1" id="KW-0808">Transferase</keyword>
<keyword evidence="7" id="KW-1185">Reference proteome</keyword>
<dbReference type="EC" id="2.3.1.286" evidence="3"/>